<accession>B3EP87</accession>
<dbReference type="AlphaFoldDB" id="B3EP87"/>
<evidence type="ECO:0000313" key="1">
    <source>
        <dbReference type="EMBL" id="ACE05226.1"/>
    </source>
</evidence>
<name>B3EP87_CHLPB</name>
<protein>
    <submittedName>
        <fullName evidence="1">Uncharacterized protein</fullName>
    </submittedName>
</protein>
<dbReference type="EMBL" id="CP001101">
    <property type="protein sequence ID" value="ACE05226.1"/>
    <property type="molecule type" value="Genomic_DNA"/>
</dbReference>
<dbReference type="OrthoDB" id="9182727at2"/>
<gene>
    <name evidence="1" type="ordered locus">Cphamn1_2323</name>
</gene>
<proteinExistence type="predicted"/>
<sequence length="219" mass="25793">MPFNEEAEQLAFAHNIKTISYKNMAFLRPLKSWIEQLERNYFSARNCLSRDNQKEFMRLFRGSLVGEENALLELQMYFRFSHDLDDVIKNLRDGFIKIRSSFIANSSAGAMMHFVGANKFPEELFTDTDQQLCQVYYESSNTDPDFYLVFSEDPQKRRFYFSPPVSLSQSVFFGAKEALNEKEKIFKTLHTARKIRGIMRSLVFELDTDWLEWARARVP</sequence>
<dbReference type="KEGG" id="cpb:Cphamn1_2323"/>
<reference evidence="1" key="1">
    <citation type="submission" date="2008-06" db="EMBL/GenBank/DDBJ databases">
        <title>Complete sequence of Chlorobium phaeobacteroides BS1.</title>
        <authorList>
            <consortium name="US DOE Joint Genome Institute"/>
            <person name="Lucas S."/>
            <person name="Copeland A."/>
            <person name="Lapidus A."/>
            <person name="Glavina del Rio T."/>
            <person name="Dalin E."/>
            <person name="Tice H."/>
            <person name="Bruce D."/>
            <person name="Goodwin L."/>
            <person name="Pitluck S."/>
            <person name="Schmutz J."/>
            <person name="Larimer F."/>
            <person name="Land M."/>
            <person name="Hauser L."/>
            <person name="Kyrpides N."/>
            <person name="Ovchinnikova G."/>
            <person name="Li T."/>
            <person name="Liu Z."/>
            <person name="Zhao F."/>
            <person name="Overmann J."/>
            <person name="Bryant D.A."/>
            <person name="Richardson P."/>
        </authorList>
    </citation>
    <scope>NUCLEOTIDE SEQUENCE [LARGE SCALE GENOMIC DNA]</scope>
    <source>
        <strain evidence="1">BS1</strain>
    </source>
</reference>
<organism evidence="1">
    <name type="scientific">Chlorobium phaeobacteroides (strain BS1)</name>
    <dbReference type="NCBI Taxonomy" id="331678"/>
    <lineage>
        <taxon>Bacteria</taxon>
        <taxon>Pseudomonadati</taxon>
        <taxon>Chlorobiota</taxon>
        <taxon>Chlorobiia</taxon>
        <taxon>Chlorobiales</taxon>
        <taxon>Chlorobiaceae</taxon>
        <taxon>Chlorobium/Pelodictyon group</taxon>
        <taxon>Chlorobium</taxon>
    </lineage>
</organism>
<dbReference type="HOGENOM" id="CLU_1259573_0_0_10"/>